<dbReference type="RefSeq" id="XP_056039066.1">
    <property type="nucleotide sequence ID" value="XM_056182963.1"/>
</dbReference>
<dbReference type="GO" id="GO:0030125">
    <property type="term" value="C:clathrin vesicle coat"/>
    <property type="evidence" value="ECO:0007669"/>
    <property type="project" value="TreeGrafter"/>
</dbReference>
<feature type="region of interest" description="Disordered" evidence="1">
    <location>
        <begin position="157"/>
        <end position="201"/>
    </location>
</feature>
<dbReference type="FunFam" id="1.25.40.90:FF:000006">
    <property type="entry name" value="Clathrin interactor 1"/>
    <property type="match status" value="1"/>
</dbReference>
<dbReference type="SUPFAM" id="SSF48464">
    <property type="entry name" value="ENTH/VHS domain"/>
    <property type="match status" value="1"/>
</dbReference>
<feature type="compositionally biased region" description="Low complexity" evidence="1">
    <location>
        <begin position="438"/>
        <end position="470"/>
    </location>
</feature>
<dbReference type="GO" id="GO:0005829">
    <property type="term" value="C:cytosol"/>
    <property type="evidence" value="ECO:0007669"/>
    <property type="project" value="GOC"/>
</dbReference>
<dbReference type="InterPro" id="IPR008942">
    <property type="entry name" value="ENTH_VHS"/>
</dbReference>
<feature type="compositionally biased region" description="Polar residues" evidence="1">
    <location>
        <begin position="390"/>
        <end position="404"/>
    </location>
</feature>
<dbReference type="SMART" id="SM00273">
    <property type="entry name" value="ENTH"/>
    <property type="match status" value="1"/>
</dbReference>
<feature type="region of interest" description="Disordered" evidence="1">
    <location>
        <begin position="428"/>
        <end position="470"/>
    </location>
</feature>
<dbReference type="KEGG" id="som:SOMG_04176"/>
<gene>
    <name evidence="3" type="primary">ent3</name>
    <name evidence="3" type="ORF">SOMG_04176</name>
</gene>
<evidence type="ECO:0000256" key="1">
    <source>
        <dbReference type="SAM" id="MobiDB-lite"/>
    </source>
</evidence>
<dbReference type="AlphaFoldDB" id="A0AAF0AYQ4"/>
<dbReference type="Pfam" id="PF01417">
    <property type="entry name" value="ENTH"/>
    <property type="match status" value="1"/>
</dbReference>
<name>A0AAF0AYQ4_9SCHI</name>
<evidence type="ECO:0000313" key="3">
    <source>
        <dbReference type="EMBL" id="WBW74823.1"/>
    </source>
</evidence>
<dbReference type="GO" id="GO:0006897">
    <property type="term" value="P:endocytosis"/>
    <property type="evidence" value="ECO:0007669"/>
    <property type="project" value="TreeGrafter"/>
</dbReference>
<dbReference type="GeneID" id="80877652"/>
<feature type="compositionally biased region" description="Basic and acidic residues" evidence="1">
    <location>
        <begin position="228"/>
        <end position="243"/>
    </location>
</feature>
<reference evidence="3 4" key="1">
    <citation type="journal article" date="2023" name="G3 (Bethesda)">
        <title>A high-quality reference genome for the fission yeast Schizosaccharomyces osmophilus.</title>
        <authorList>
            <person name="Jia G.S."/>
            <person name="Zhang W.C."/>
            <person name="Liang Y."/>
            <person name="Liu X.H."/>
            <person name="Rhind N."/>
            <person name="Pidoux A."/>
            <person name="Brysch-Herzberg M."/>
            <person name="Du L.L."/>
        </authorList>
    </citation>
    <scope>NUCLEOTIDE SEQUENCE [LARGE SCALE GENOMIC DNA]</scope>
    <source>
        <strain evidence="3 4">CBS 15793</strain>
    </source>
</reference>
<dbReference type="GO" id="GO:0005886">
    <property type="term" value="C:plasma membrane"/>
    <property type="evidence" value="ECO:0007669"/>
    <property type="project" value="TreeGrafter"/>
</dbReference>
<dbReference type="PROSITE" id="PS50942">
    <property type="entry name" value="ENTH"/>
    <property type="match status" value="1"/>
</dbReference>
<dbReference type="InterPro" id="IPR013809">
    <property type="entry name" value="ENTH"/>
</dbReference>
<evidence type="ECO:0000259" key="2">
    <source>
        <dbReference type="PROSITE" id="PS50942"/>
    </source>
</evidence>
<keyword evidence="4" id="KW-1185">Reference proteome</keyword>
<dbReference type="GO" id="GO:0006895">
    <property type="term" value="P:Golgi to endosome transport"/>
    <property type="evidence" value="ECO:0007669"/>
    <property type="project" value="TreeGrafter"/>
</dbReference>
<dbReference type="GO" id="GO:0180020">
    <property type="term" value="F:membrane bending activity"/>
    <property type="evidence" value="ECO:0007669"/>
    <property type="project" value="UniProtKB-ARBA"/>
</dbReference>
<dbReference type="PANTHER" id="PTHR12276:SF45">
    <property type="entry name" value="CLATHRIN INTERACTOR 1"/>
    <property type="match status" value="1"/>
</dbReference>
<feature type="region of interest" description="Disordered" evidence="1">
    <location>
        <begin position="222"/>
        <end position="314"/>
    </location>
</feature>
<dbReference type="GO" id="GO:0030276">
    <property type="term" value="F:clathrin binding"/>
    <property type="evidence" value="ECO:0007669"/>
    <property type="project" value="TreeGrafter"/>
</dbReference>
<dbReference type="EMBL" id="CP115613">
    <property type="protein sequence ID" value="WBW74823.1"/>
    <property type="molecule type" value="Genomic_DNA"/>
</dbReference>
<accession>A0AAF0AYQ4</accession>
<dbReference type="Proteomes" id="UP001212411">
    <property type="component" value="Chromosome 3"/>
</dbReference>
<feature type="compositionally biased region" description="Low complexity" evidence="1">
    <location>
        <begin position="290"/>
        <end position="308"/>
    </location>
</feature>
<dbReference type="GO" id="GO:0005768">
    <property type="term" value="C:endosome"/>
    <property type="evidence" value="ECO:0007669"/>
    <property type="project" value="TreeGrafter"/>
</dbReference>
<sequence length="470" mass="50531">MDGLQSSIKNINLYDIKAAVRKAQNVVMNYTSTEAKVREATNNEPWGSSTSLMMEIAQGTHNYSQLNEIMPMVYRRFTEKTAEEWRQIYKALQLLEFLVKNGSERVIDDARAHQATIKMLRNFHYIDRYQRDQGLNVRTRAKELVELLNDNDRIRQERRKARQTRGKYFGVGNDADARLSSGSRPRYSGFGSSPHATSFRNNRVYGDGGGFSDYGSGPGFHDSSSYSDTHDHSEYDEYNENHDSAGPSARASRLSPHTTRNSEPSATPISPPPKQQQQSAVADLLGLEEPAAPAPASSTIPTSANTANIGDDDGFGDFQTSSAVSTAAAVSANDDDDAFDDFQSAPSAPSASGGIGNMASFNSFSSSAATPSFGNVASLNVNTPTAVGLSPQNYPSSTQTTQSAKVVKGSGSGGDAFGSLWSSAVTKVKHDDHSKTGTNSPPVSMVPPVSTSSIPPTSNLLSSDDNNLLL</sequence>
<evidence type="ECO:0000313" key="4">
    <source>
        <dbReference type="Proteomes" id="UP001212411"/>
    </source>
</evidence>
<feature type="region of interest" description="Disordered" evidence="1">
    <location>
        <begin position="390"/>
        <end position="410"/>
    </location>
</feature>
<feature type="compositionally biased region" description="Polar residues" evidence="1">
    <location>
        <begin position="255"/>
        <end position="267"/>
    </location>
</feature>
<dbReference type="PANTHER" id="PTHR12276">
    <property type="entry name" value="EPSIN/ENT-RELATED"/>
    <property type="match status" value="1"/>
</dbReference>
<organism evidence="3 4">
    <name type="scientific">Schizosaccharomyces osmophilus</name>
    <dbReference type="NCBI Taxonomy" id="2545709"/>
    <lineage>
        <taxon>Eukaryota</taxon>
        <taxon>Fungi</taxon>
        <taxon>Dikarya</taxon>
        <taxon>Ascomycota</taxon>
        <taxon>Taphrinomycotina</taxon>
        <taxon>Schizosaccharomycetes</taxon>
        <taxon>Schizosaccharomycetales</taxon>
        <taxon>Schizosaccharomycetaceae</taxon>
        <taxon>Schizosaccharomyces</taxon>
    </lineage>
</organism>
<feature type="compositionally biased region" description="Polar residues" evidence="1">
    <location>
        <begin position="190"/>
        <end position="201"/>
    </location>
</feature>
<proteinExistence type="predicted"/>
<dbReference type="Gene3D" id="1.25.40.90">
    <property type="match status" value="1"/>
</dbReference>
<protein>
    <submittedName>
        <fullName evidence="3">ENTH/VHS domain protein Ent3</fullName>
    </submittedName>
</protein>
<dbReference type="GO" id="GO:0005543">
    <property type="term" value="F:phospholipid binding"/>
    <property type="evidence" value="ECO:0007669"/>
    <property type="project" value="TreeGrafter"/>
</dbReference>
<feature type="domain" description="ENTH" evidence="2">
    <location>
        <begin position="25"/>
        <end position="158"/>
    </location>
</feature>
<dbReference type="CDD" id="cd16992">
    <property type="entry name" value="ENTH_Ent3"/>
    <property type="match status" value="1"/>
</dbReference>